<protein>
    <submittedName>
        <fullName evidence="1">Uncharacterized protein</fullName>
    </submittedName>
</protein>
<proteinExistence type="predicted"/>
<evidence type="ECO:0000313" key="1">
    <source>
        <dbReference type="EnsemblMetazoa" id="AALB007400-PA"/>
    </source>
</evidence>
<reference evidence="1 2" key="1">
    <citation type="journal article" date="2017" name="G3 (Bethesda)">
        <title>The Physical Genome Mapping of Anopheles albimanus Corrected Scaffold Misassemblies and Identified Interarm Rearrangements in Genus Anopheles.</title>
        <authorList>
            <person name="Artemov G.N."/>
            <person name="Peery A.N."/>
            <person name="Jiang X."/>
            <person name="Tu Z."/>
            <person name="Stegniy V.N."/>
            <person name="Sharakhova M.V."/>
            <person name="Sharakhov I.V."/>
        </authorList>
    </citation>
    <scope>NUCLEOTIDE SEQUENCE [LARGE SCALE GENOMIC DNA]</scope>
    <source>
        <strain evidence="1 2">ALBI9_A</strain>
    </source>
</reference>
<reference evidence="1" key="2">
    <citation type="submission" date="2022-08" db="UniProtKB">
        <authorList>
            <consortium name="EnsemblMetazoa"/>
        </authorList>
    </citation>
    <scope>IDENTIFICATION</scope>
    <source>
        <strain evidence="1">STECLA/ALBI9_A</strain>
    </source>
</reference>
<dbReference type="AlphaFoldDB" id="A0A182FLJ1"/>
<keyword evidence="2" id="KW-1185">Reference proteome</keyword>
<dbReference type="EnsemblMetazoa" id="AALB007400-RA">
    <property type="protein sequence ID" value="AALB007400-PA"/>
    <property type="gene ID" value="AALB007400"/>
</dbReference>
<sequence>MVRPLRHAVRFHDVLVANALQHLFYIVLRIIDQLNTHNRFQHFLGIGFRRRIHNSRAIDQKDALHERNVLPDLRFACDRCHLAHLLATQRIDNGRFADVRVSDETDANLLLVHVQLANLAQKIDERTLTERMRERSVKCNRWVLLAQYRHPTLRHPDRHKIHLVEDEEQVFVWFLLPQKRLDILRTSAHRIACIQHLQQHVGRVYHLVQLVPNSLALASGEDVLSYRISHSSIIALQIVILRLVVPVSRFLCRFR</sequence>
<organism evidence="1 2">
    <name type="scientific">Anopheles albimanus</name>
    <name type="common">New world malaria mosquito</name>
    <dbReference type="NCBI Taxonomy" id="7167"/>
    <lineage>
        <taxon>Eukaryota</taxon>
        <taxon>Metazoa</taxon>
        <taxon>Ecdysozoa</taxon>
        <taxon>Arthropoda</taxon>
        <taxon>Hexapoda</taxon>
        <taxon>Insecta</taxon>
        <taxon>Pterygota</taxon>
        <taxon>Neoptera</taxon>
        <taxon>Endopterygota</taxon>
        <taxon>Diptera</taxon>
        <taxon>Nematocera</taxon>
        <taxon>Culicoidea</taxon>
        <taxon>Culicidae</taxon>
        <taxon>Anophelinae</taxon>
        <taxon>Anopheles</taxon>
    </lineage>
</organism>
<dbReference type="Proteomes" id="UP000069272">
    <property type="component" value="Chromosome 3R"/>
</dbReference>
<evidence type="ECO:0000313" key="2">
    <source>
        <dbReference type="Proteomes" id="UP000069272"/>
    </source>
</evidence>
<name>A0A182FLJ1_ANOAL</name>
<dbReference type="VEuPathDB" id="VectorBase:AALB007400"/>
<accession>A0A182FLJ1</accession>